<keyword evidence="4" id="KW-1185">Reference proteome</keyword>
<dbReference type="SUPFAM" id="SSF54506">
    <property type="entry name" value="Diaminopimelate epimerase-like"/>
    <property type="match status" value="1"/>
</dbReference>
<dbReference type="InterPro" id="IPR003719">
    <property type="entry name" value="Phenazine_PhzF-like"/>
</dbReference>
<comment type="caution">
    <text evidence="3">The sequence shown here is derived from an EMBL/GenBank/DDBJ whole genome shotgun (WGS) entry which is preliminary data.</text>
</comment>
<dbReference type="PANTHER" id="PTHR13774:SF17">
    <property type="entry name" value="PHENAZINE BIOSYNTHESIS-LIKE DOMAIN-CONTAINING PROTEIN"/>
    <property type="match status" value="1"/>
</dbReference>
<dbReference type="RefSeq" id="WP_180283992.1">
    <property type="nucleotide sequence ID" value="NZ_JABFDB010000016.1"/>
</dbReference>
<keyword evidence="2" id="KW-0413">Isomerase</keyword>
<dbReference type="PANTHER" id="PTHR13774">
    <property type="entry name" value="PHENAZINE BIOSYNTHESIS PROTEIN"/>
    <property type="match status" value="1"/>
</dbReference>
<name>A0ABX2TD25_9PROT</name>
<evidence type="ECO:0000256" key="1">
    <source>
        <dbReference type="ARBA" id="ARBA00008270"/>
    </source>
</evidence>
<dbReference type="EMBL" id="JABFDB010000016">
    <property type="protein sequence ID" value="NYZ22215.1"/>
    <property type="molecule type" value="Genomic_DNA"/>
</dbReference>
<accession>A0ABX2TD25</accession>
<proteinExistence type="inferred from homology"/>
<gene>
    <name evidence="3" type="ORF">HND93_21085</name>
</gene>
<dbReference type="NCBIfam" id="TIGR00654">
    <property type="entry name" value="PhzF_family"/>
    <property type="match status" value="1"/>
</dbReference>
<dbReference type="Gene3D" id="3.10.310.10">
    <property type="entry name" value="Diaminopimelate Epimerase, Chain A, domain 1"/>
    <property type="match status" value="2"/>
</dbReference>
<comment type="similarity">
    <text evidence="1">Belongs to the PhzF family.</text>
</comment>
<evidence type="ECO:0000313" key="4">
    <source>
        <dbReference type="Proteomes" id="UP000584642"/>
    </source>
</evidence>
<protein>
    <submittedName>
        <fullName evidence="3">PhzF family phenazine biosynthesis protein</fullName>
    </submittedName>
</protein>
<sequence>MRLPIYQVDAFTDSVFGGNPAAVVPLERWLPDPLLTAIAAENNLSETAFLVPAGDGFELRWFTPTVEVDLCGHATLASAFVVRALLRPGLGRVAFTTRKAGTLTVEQEGDRLVLDFPSRPPGPVDADPALFPGLGGAAPLEVLAARDYLVLYPDEAAVRALEPDFRILNHLDRAVIVTAPGSGGVDFVSRFFAPTHGIDEDPVTGSAHCTLVPYWAKRLGRARLEARQISRRGGALSCELAGDRVRMAGGAALYLEGVIHVPDAG</sequence>
<dbReference type="Proteomes" id="UP000584642">
    <property type="component" value="Unassembled WGS sequence"/>
</dbReference>
<organism evidence="3 4">
    <name type="scientific">Azospirillum oleiclasticum</name>
    <dbReference type="NCBI Taxonomy" id="2735135"/>
    <lineage>
        <taxon>Bacteria</taxon>
        <taxon>Pseudomonadati</taxon>
        <taxon>Pseudomonadota</taxon>
        <taxon>Alphaproteobacteria</taxon>
        <taxon>Rhodospirillales</taxon>
        <taxon>Azospirillaceae</taxon>
        <taxon>Azospirillum</taxon>
    </lineage>
</organism>
<dbReference type="Pfam" id="PF02567">
    <property type="entry name" value="PhzC-PhzF"/>
    <property type="match status" value="1"/>
</dbReference>
<dbReference type="PIRSF" id="PIRSF016184">
    <property type="entry name" value="PhzC_PhzF"/>
    <property type="match status" value="1"/>
</dbReference>
<evidence type="ECO:0000313" key="3">
    <source>
        <dbReference type="EMBL" id="NYZ22215.1"/>
    </source>
</evidence>
<evidence type="ECO:0000256" key="2">
    <source>
        <dbReference type="ARBA" id="ARBA00023235"/>
    </source>
</evidence>
<reference evidence="3 4" key="1">
    <citation type="submission" date="2020-05" db="EMBL/GenBank/DDBJ databases">
        <title>Azospirillum oleiclasticum sp. nov, a nitrogen-fixing and heavy crude oil-emulsifying bacterium isolated from the crude oil of Yumen Oilfield.</title>
        <authorList>
            <person name="Wu D."/>
            <person name="Cai M."/>
            <person name="Zhang X."/>
        </authorList>
    </citation>
    <scope>NUCLEOTIDE SEQUENCE [LARGE SCALE GENOMIC DNA]</scope>
    <source>
        <strain evidence="3 4">ROY-1-1-2</strain>
    </source>
</reference>